<comment type="caution">
    <text evidence="1">The sequence shown here is derived from an EMBL/GenBank/DDBJ whole genome shotgun (WGS) entry which is preliminary data.</text>
</comment>
<evidence type="ECO:0000313" key="1">
    <source>
        <dbReference type="EMBL" id="KAA6394469.1"/>
    </source>
</evidence>
<dbReference type="AlphaFoldDB" id="A0A5J4WJD0"/>
<reference evidence="1 2" key="1">
    <citation type="submission" date="2019-03" db="EMBL/GenBank/DDBJ databases">
        <title>Single cell metagenomics reveals metabolic interactions within the superorganism composed of flagellate Streblomastix strix and complex community of Bacteroidetes bacteria on its surface.</title>
        <authorList>
            <person name="Treitli S.C."/>
            <person name="Kolisko M."/>
            <person name="Husnik F."/>
            <person name="Keeling P."/>
            <person name="Hampl V."/>
        </authorList>
    </citation>
    <scope>NUCLEOTIDE SEQUENCE [LARGE SCALE GENOMIC DNA]</scope>
    <source>
        <strain evidence="1">ST1C</strain>
    </source>
</reference>
<name>A0A5J4WJD0_9EUKA</name>
<gene>
    <name evidence="1" type="ORF">EZS28_010006</name>
</gene>
<proteinExistence type="predicted"/>
<dbReference type="EMBL" id="SNRW01001938">
    <property type="protein sequence ID" value="KAA6394469.1"/>
    <property type="molecule type" value="Genomic_DNA"/>
</dbReference>
<accession>A0A5J4WJD0</accession>
<evidence type="ECO:0000313" key="2">
    <source>
        <dbReference type="Proteomes" id="UP000324800"/>
    </source>
</evidence>
<dbReference type="Proteomes" id="UP000324800">
    <property type="component" value="Unassembled WGS sequence"/>
</dbReference>
<protein>
    <submittedName>
        <fullName evidence="1">Uncharacterized protein</fullName>
    </submittedName>
</protein>
<organism evidence="1 2">
    <name type="scientific">Streblomastix strix</name>
    <dbReference type="NCBI Taxonomy" id="222440"/>
    <lineage>
        <taxon>Eukaryota</taxon>
        <taxon>Metamonada</taxon>
        <taxon>Preaxostyla</taxon>
        <taxon>Oxymonadida</taxon>
        <taxon>Streblomastigidae</taxon>
        <taxon>Streblomastix</taxon>
    </lineage>
</organism>
<sequence length="142" mass="15972">MPIQSWSNSVEQLSEGITAGDIDDPLFRMTAYSYYAPVMITYEGYHSLQVGNCECNIIFKKSQFISTHGSLIGAIDIRAWVQIIRLDRMTFSQTIAELGVRFIPDVVYVNVFYVSGDDDTQHTTSEITKLCRSDSDAQKLAT</sequence>